<dbReference type="RefSeq" id="WP_279295027.1">
    <property type="nucleotide sequence ID" value="NZ_JAOTIF010000001.1"/>
</dbReference>
<proteinExistence type="predicted"/>
<accession>A0A9X3B6R0</accession>
<gene>
    <name evidence="2" type="ORF">OCK74_00580</name>
</gene>
<reference evidence="2" key="1">
    <citation type="submission" date="2022-09" db="EMBL/GenBank/DDBJ databases">
        <authorList>
            <person name="Yuan C."/>
            <person name="Ke Z."/>
        </authorList>
    </citation>
    <scope>NUCLEOTIDE SEQUENCE</scope>
    <source>
        <strain evidence="2">LB-8</strain>
    </source>
</reference>
<name>A0A9X3B6R0_9BACT</name>
<evidence type="ECO:0000313" key="2">
    <source>
        <dbReference type="EMBL" id="MCU7547581.1"/>
    </source>
</evidence>
<evidence type="ECO:0000313" key="3">
    <source>
        <dbReference type="Proteomes" id="UP001155483"/>
    </source>
</evidence>
<dbReference type="Proteomes" id="UP001155483">
    <property type="component" value="Unassembled WGS sequence"/>
</dbReference>
<protein>
    <submittedName>
        <fullName evidence="2">Uncharacterized protein</fullName>
    </submittedName>
</protein>
<reference evidence="2" key="2">
    <citation type="submission" date="2023-04" db="EMBL/GenBank/DDBJ databases">
        <title>Paracnuella aquatica gen. nov., sp. nov., a member of the family Chitinophagaceae isolated from a hot spring.</title>
        <authorList>
            <person name="Wang C."/>
        </authorList>
    </citation>
    <scope>NUCLEOTIDE SEQUENCE</scope>
    <source>
        <strain evidence="2">LB-8</strain>
    </source>
</reference>
<sequence length="121" mass="13361">MSTKLYVNHISNDGAMAISMDKETVSYNLLVLDKAYDKDTPVFIAGKYVCLLIPEDAHNLEMMFFDIRKNPESLKEVIDSPDYDQSVKTLLTSMAEKVSSGDDTTAGSIELVIGDPPQTPL</sequence>
<comment type="caution">
    <text evidence="2">The sequence shown here is derived from an EMBL/GenBank/DDBJ whole genome shotgun (WGS) entry which is preliminary data.</text>
</comment>
<keyword evidence="3" id="KW-1185">Reference proteome</keyword>
<evidence type="ECO:0000256" key="1">
    <source>
        <dbReference type="SAM" id="MobiDB-lite"/>
    </source>
</evidence>
<feature type="region of interest" description="Disordered" evidence="1">
    <location>
        <begin position="99"/>
        <end position="121"/>
    </location>
</feature>
<dbReference type="EMBL" id="JAOTIF010000001">
    <property type="protein sequence ID" value="MCU7547581.1"/>
    <property type="molecule type" value="Genomic_DNA"/>
</dbReference>
<organism evidence="2 3">
    <name type="scientific">Paraflavisolibacter caeni</name>
    <dbReference type="NCBI Taxonomy" id="2982496"/>
    <lineage>
        <taxon>Bacteria</taxon>
        <taxon>Pseudomonadati</taxon>
        <taxon>Bacteroidota</taxon>
        <taxon>Chitinophagia</taxon>
        <taxon>Chitinophagales</taxon>
        <taxon>Chitinophagaceae</taxon>
        <taxon>Paraflavisolibacter</taxon>
    </lineage>
</organism>
<dbReference type="AlphaFoldDB" id="A0A9X3B6R0"/>